<dbReference type="Pfam" id="PF00034">
    <property type="entry name" value="Cytochrom_C"/>
    <property type="match status" value="1"/>
</dbReference>
<dbReference type="InterPro" id="IPR051459">
    <property type="entry name" value="Cytochrome_c-type_DH"/>
</dbReference>
<dbReference type="RefSeq" id="WP_138932768.1">
    <property type="nucleotide sequence ID" value="NZ_SWMU01000005.1"/>
</dbReference>
<keyword evidence="7" id="KW-1185">Reference proteome</keyword>
<gene>
    <name evidence="6" type="ORF">FCN74_11585</name>
</gene>
<evidence type="ECO:0000256" key="3">
    <source>
        <dbReference type="ARBA" id="ARBA00023004"/>
    </source>
</evidence>
<sequence length="142" mass="16235">MSTLIKILISLAIYYNFTEFKSEYQSFTQEKTLEQSIKDGQWVYEDFCMRCHLPTGKGVSGVYPPLAQSDWLVDKVDKSIASLKYGLKGEIKVNGETYNNVMPAQGLSDEEIADVMNYIMNSWDNTQEDMITPKQVKAIEQK</sequence>
<dbReference type="OrthoDB" id="9811395at2"/>
<dbReference type="PANTHER" id="PTHR35008:SF8">
    <property type="entry name" value="ALCOHOL DEHYDROGENASE CYTOCHROME C SUBUNIT"/>
    <property type="match status" value="1"/>
</dbReference>
<dbReference type="InterPro" id="IPR036909">
    <property type="entry name" value="Cyt_c-like_dom_sf"/>
</dbReference>
<evidence type="ECO:0000259" key="5">
    <source>
        <dbReference type="PROSITE" id="PS51007"/>
    </source>
</evidence>
<accession>A0A4U5TNW8</accession>
<dbReference type="Gene3D" id="1.10.760.10">
    <property type="entry name" value="Cytochrome c-like domain"/>
    <property type="match status" value="1"/>
</dbReference>
<name>A0A4U5TNW8_9FLAO</name>
<reference evidence="6 7" key="1">
    <citation type="submission" date="2019-04" db="EMBL/GenBank/DDBJ databases">
        <title>Psychroflexus halotolerans sp. nov., isolated from a marine solar saltern.</title>
        <authorList>
            <person name="Feng X."/>
        </authorList>
    </citation>
    <scope>NUCLEOTIDE SEQUENCE [LARGE SCALE GENOMIC DNA]</scope>
    <source>
        <strain evidence="6 7">WDS2C27</strain>
    </source>
</reference>
<proteinExistence type="predicted"/>
<keyword evidence="1 4" id="KW-0349">Heme</keyword>
<dbReference type="GO" id="GO:0009055">
    <property type="term" value="F:electron transfer activity"/>
    <property type="evidence" value="ECO:0007669"/>
    <property type="project" value="InterPro"/>
</dbReference>
<dbReference type="GO" id="GO:0046872">
    <property type="term" value="F:metal ion binding"/>
    <property type="evidence" value="ECO:0007669"/>
    <property type="project" value="UniProtKB-KW"/>
</dbReference>
<keyword evidence="3 4" id="KW-0408">Iron</keyword>
<dbReference type="EMBL" id="SWMU01000005">
    <property type="protein sequence ID" value="TKS55583.1"/>
    <property type="molecule type" value="Genomic_DNA"/>
</dbReference>
<evidence type="ECO:0000256" key="1">
    <source>
        <dbReference type="ARBA" id="ARBA00022617"/>
    </source>
</evidence>
<dbReference type="SUPFAM" id="SSF46626">
    <property type="entry name" value="Cytochrome c"/>
    <property type="match status" value="1"/>
</dbReference>
<dbReference type="PROSITE" id="PS51007">
    <property type="entry name" value="CYTC"/>
    <property type="match status" value="1"/>
</dbReference>
<evidence type="ECO:0000313" key="7">
    <source>
        <dbReference type="Proteomes" id="UP000306552"/>
    </source>
</evidence>
<dbReference type="AlphaFoldDB" id="A0A4U5TNW8"/>
<feature type="domain" description="Cytochrome c" evidence="5">
    <location>
        <begin position="35"/>
        <end position="123"/>
    </location>
</feature>
<protein>
    <submittedName>
        <fullName evidence="6">Cytochrome c</fullName>
    </submittedName>
</protein>
<evidence type="ECO:0000256" key="4">
    <source>
        <dbReference type="PROSITE-ProRule" id="PRU00433"/>
    </source>
</evidence>
<organism evidence="6 7">
    <name type="scientific">Mesohalobacter halotolerans</name>
    <dbReference type="NCBI Taxonomy" id="1883405"/>
    <lineage>
        <taxon>Bacteria</taxon>
        <taxon>Pseudomonadati</taxon>
        <taxon>Bacteroidota</taxon>
        <taxon>Flavobacteriia</taxon>
        <taxon>Flavobacteriales</taxon>
        <taxon>Flavobacteriaceae</taxon>
        <taxon>Mesohalobacter</taxon>
    </lineage>
</organism>
<evidence type="ECO:0000313" key="6">
    <source>
        <dbReference type="EMBL" id="TKS55583.1"/>
    </source>
</evidence>
<dbReference type="Proteomes" id="UP000306552">
    <property type="component" value="Unassembled WGS sequence"/>
</dbReference>
<evidence type="ECO:0000256" key="2">
    <source>
        <dbReference type="ARBA" id="ARBA00022723"/>
    </source>
</evidence>
<comment type="caution">
    <text evidence="6">The sequence shown here is derived from an EMBL/GenBank/DDBJ whole genome shotgun (WGS) entry which is preliminary data.</text>
</comment>
<dbReference type="InterPro" id="IPR009056">
    <property type="entry name" value="Cyt_c-like_dom"/>
</dbReference>
<keyword evidence="2 4" id="KW-0479">Metal-binding</keyword>
<dbReference type="GO" id="GO:0020037">
    <property type="term" value="F:heme binding"/>
    <property type="evidence" value="ECO:0007669"/>
    <property type="project" value="InterPro"/>
</dbReference>
<dbReference type="PANTHER" id="PTHR35008">
    <property type="entry name" value="BLL4482 PROTEIN-RELATED"/>
    <property type="match status" value="1"/>
</dbReference>